<feature type="region of interest" description="Disordered" evidence="1">
    <location>
        <begin position="130"/>
        <end position="150"/>
    </location>
</feature>
<dbReference type="HOGENOM" id="CLU_009487_5_0_1"/>
<reference evidence="2 3" key="1">
    <citation type="submission" date="2014-04" db="EMBL/GenBank/DDBJ databases">
        <authorList>
            <consortium name="DOE Joint Genome Institute"/>
            <person name="Kuo A."/>
            <person name="Kohler A."/>
            <person name="Costa M.D."/>
            <person name="Nagy L.G."/>
            <person name="Floudas D."/>
            <person name="Copeland A."/>
            <person name="Barry K.W."/>
            <person name="Cichocki N."/>
            <person name="Veneault-Fourrey C."/>
            <person name="LaButti K."/>
            <person name="Lindquist E.A."/>
            <person name="Lipzen A."/>
            <person name="Lundell T."/>
            <person name="Morin E."/>
            <person name="Murat C."/>
            <person name="Sun H."/>
            <person name="Tunlid A."/>
            <person name="Henrissat B."/>
            <person name="Grigoriev I.V."/>
            <person name="Hibbett D.S."/>
            <person name="Martin F."/>
            <person name="Nordberg H.P."/>
            <person name="Cantor M.N."/>
            <person name="Hua S.X."/>
        </authorList>
    </citation>
    <scope>NUCLEOTIDE SEQUENCE [LARGE SCALE GENOMIC DNA]</scope>
    <source>
        <strain evidence="2 3">Marx 270</strain>
    </source>
</reference>
<gene>
    <name evidence="2" type="ORF">M404DRAFT_35936</name>
</gene>
<evidence type="ECO:0000313" key="2">
    <source>
        <dbReference type="EMBL" id="KIN93624.1"/>
    </source>
</evidence>
<dbReference type="STRING" id="870435.A0A0C3MXJ1"/>
<dbReference type="OrthoDB" id="4743193at2759"/>
<keyword evidence="3" id="KW-1185">Reference proteome</keyword>
<dbReference type="InParanoid" id="A0A0C3MXJ1"/>
<organism evidence="2 3">
    <name type="scientific">Pisolithus tinctorius Marx 270</name>
    <dbReference type="NCBI Taxonomy" id="870435"/>
    <lineage>
        <taxon>Eukaryota</taxon>
        <taxon>Fungi</taxon>
        <taxon>Dikarya</taxon>
        <taxon>Basidiomycota</taxon>
        <taxon>Agaricomycotina</taxon>
        <taxon>Agaricomycetes</taxon>
        <taxon>Agaricomycetidae</taxon>
        <taxon>Boletales</taxon>
        <taxon>Sclerodermatineae</taxon>
        <taxon>Pisolithaceae</taxon>
        <taxon>Pisolithus</taxon>
    </lineage>
</organism>
<accession>A0A0C3MXJ1</accession>
<reference evidence="3" key="2">
    <citation type="submission" date="2015-01" db="EMBL/GenBank/DDBJ databases">
        <title>Evolutionary Origins and Diversification of the Mycorrhizal Mutualists.</title>
        <authorList>
            <consortium name="DOE Joint Genome Institute"/>
            <consortium name="Mycorrhizal Genomics Consortium"/>
            <person name="Kohler A."/>
            <person name="Kuo A."/>
            <person name="Nagy L.G."/>
            <person name="Floudas D."/>
            <person name="Copeland A."/>
            <person name="Barry K.W."/>
            <person name="Cichocki N."/>
            <person name="Veneault-Fourrey C."/>
            <person name="LaButti K."/>
            <person name="Lindquist E.A."/>
            <person name="Lipzen A."/>
            <person name="Lundell T."/>
            <person name="Morin E."/>
            <person name="Murat C."/>
            <person name="Riley R."/>
            <person name="Ohm R."/>
            <person name="Sun H."/>
            <person name="Tunlid A."/>
            <person name="Henrissat B."/>
            <person name="Grigoriev I.V."/>
            <person name="Hibbett D.S."/>
            <person name="Martin F."/>
        </authorList>
    </citation>
    <scope>NUCLEOTIDE SEQUENCE [LARGE SCALE GENOMIC DNA]</scope>
    <source>
        <strain evidence="3">Marx 270</strain>
    </source>
</reference>
<evidence type="ECO:0000256" key="1">
    <source>
        <dbReference type="SAM" id="MobiDB-lite"/>
    </source>
</evidence>
<dbReference type="AlphaFoldDB" id="A0A0C3MXJ1"/>
<proteinExistence type="predicted"/>
<dbReference type="EMBL" id="KN832150">
    <property type="protein sequence ID" value="KIN93624.1"/>
    <property type="molecule type" value="Genomic_DNA"/>
</dbReference>
<evidence type="ECO:0000313" key="3">
    <source>
        <dbReference type="Proteomes" id="UP000054217"/>
    </source>
</evidence>
<name>A0A0C3MXJ1_PISTI</name>
<dbReference type="Proteomes" id="UP000054217">
    <property type="component" value="Unassembled WGS sequence"/>
</dbReference>
<sequence length="408" mass="45876">MLPLRIVFEALDQCQISVTGLIVTLLTCQQYENHYLVIDLLEHAGEVFDAFLHHAAGRDQFALHSFHMVENTYLQELHSLASEDNGWHFGASSASTKQLEDFSLRQMAQKMGEGAPKWWGLLGTLLDDKGSGEPGGQNEHVMNETSESEREFGNYWDEVDEIDLEGMINELTGEYPSVKERRANHHSAIKLMKKTIVSSVLMHGTNQKSNTLQSLLGLFLQSAHTPYKVIDTLAHLGISVSTDTINMAIQSLSQESQNSLQQLGRSLLASYAYDNFDVDLKHYVPTVETSSDSLKHLTSGLLFPLVHGVTLDDLKCSKHLWNMSALNPQANGLHTPPKRAWWELLGQLQSVQPGSNANLSYRDQFNLWLFLHDQCTHGPEYFHQFKSMIQTPESMEQIPTLKTPIFAA</sequence>
<protein>
    <submittedName>
        <fullName evidence="2">Uncharacterized protein</fullName>
    </submittedName>
</protein>